<comment type="similarity">
    <text evidence="2">Belongs to the DNA polymerase delta/II small subunit family.</text>
</comment>
<feature type="region of interest" description="Disordered" evidence="10">
    <location>
        <begin position="416"/>
        <end position="439"/>
    </location>
</feature>
<evidence type="ECO:0000256" key="3">
    <source>
        <dbReference type="ARBA" id="ARBA00012417"/>
    </source>
</evidence>
<evidence type="ECO:0000256" key="4">
    <source>
        <dbReference type="ARBA" id="ARBA00022679"/>
    </source>
</evidence>
<evidence type="ECO:0000256" key="5">
    <source>
        <dbReference type="ARBA" id="ARBA00022695"/>
    </source>
</evidence>
<evidence type="ECO:0000256" key="10">
    <source>
        <dbReference type="SAM" id="MobiDB-lite"/>
    </source>
</evidence>
<dbReference type="FunFam" id="2.40.50.430:FF:000002">
    <property type="entry name" value="DNA polymerase delta subunit"/>
    <property type="match status" value="1"/>
</dbReference>
<feature type="compositionally biased region" description="Low complexity" evidence="10">
    <location>
        <begin position="423"/>
        <end position="439"/>
    </location>
</feature>
<keyword evidence="6" id="KW-0235">DNA replication</keyword>
<proteinExistence type="inferred from homology"/>
<dbReference type="GO" id="GO:0006273">
    <property type="term" value="P:lagging strand elongation"/>
    <property type="evidence" value="ECO:0007669"/>
    <property type="project" value="UniProtKB-ARBA"/>
</dbReference>
<comment type="subcellular location">
    <subcellularLocation>
        <location evidence="1">Nucleus</location>
    </subcellularLocation>
</comment>
<keyword evidence="14" id="KW-1185">Reference proteome</keyword>
<feature type="domain" description="DNA polymerase delta subunit OB-fold" evidence="12">
    <location>
        <begin position="83"/>
        <end position="215"/>
    </location>
</feature>
<dbReference type="Gene3D" id="2.40.50.430">
    <property type="match status" value="1"/>
</dbReference>
<dbReference type="InterPro" id="IPR024826">
    <property type="entry name" value="DNA_pol_delta/II_ssu"/>
</dbReference>
<feature type="domain" description="DNA polymerase alpha/delta/epsilon subunit B" evidence="11">
    <location>
        <begin position="252"/>
        <end position="517"/>
    </location>
</feature>
<reference evidence="13 14" key="1">
    <citation type="submission" date="2018-02" db="EMBL/GenBank/DDBJ databases">
        <title>Genome sequence of the basidiomycete white-rot fungus Phlebia centrifuga.</title>
        <authorList>
            <person name="Granchi Z."/>
            <person name="Peng M."/>
            <person name="de Vries R.P."/>
            <person name="Hilden K."/>
            <person name="Makela M.R."/>
            <person name="Grigoriev I."/>
            <person name="Riley R."/>
        </authorList>
    </citation>
    <scope>NUCLEOTIDE SEQUENCE [LARGE SCALE GENOMIC DNA]</scope>
    <source>
        <strain evidence="13 14">FBCC195</strain>
    </source>
</reference>
<name>A0A2R6PCW6_9APHY</name>
<evidence type="ECO:0000256" key="9">
    <source>
        <dbReference type="ARBA" id="ARBA00049244"/>
    </source>
</evidence>
<evidence type="ECO:0000313" key="13">
    <source>
        <dbReference type="EMBL" id="PSR88903.1"/>
    </source>
</evidence>
<dbReference type="PANTHER" id="PTHR10416">
    <property type="entry name" value="DNA POLYMERASE DELTA SUBUNIT 2"/>
    <property type="match status" value="1"/>
</dbReference>
<evidence type="ECO:0000256" key="8">
    <source>
        <dbReference type="ARBA" id="ARBA00023242"/>
    </source>
</evidence>
<dbReference type="Pfam" id="PF04042">
    <property type="entry name" value="DNA_pol_E_B"/>
    <property type="match status" value="1"/>
</dbReference>
<comment type="catalytic activity">
    <reaction evidence="9">
        <text>DNA(n) + a 2'-deoxyribonucleoside 5'-triphosphate = DNA(n+1) + diphosphate</text>
        <dbReference type="Rhea" id="RHEA:22508"/>
        <dbReference type="Rhea" id="RHEA-COMP:17339"/>
        <dbReference type="Rhea" id="RHEA-COMP:17340"/>
        <dbReference type="ChEBI" id="CHEBI:33019"/>
        <dbReference type="ChEBI" id="CHEBI:61560"/>
        <dbReference type="ChEBI" id="CHEBI:173112"/>
        <dbReference type="EC" id="2.7.7.7"/>
    </reaction>
</comment>
<evidence type="ECO:0000313" key="14">
    <source>
        <dbReference type="Proteomes" id="UP000186601"/>
    </source>
</evidence>
<dbReference type="Gene3D" id="3.60.21.50">
    <property type="match status" value="1"/>
</dbReference>
<dbReference type="InterPro" id="IPR040663">
    <property type="entry name" value="DNA_pol_D_N"/>
</dbReference>
<dbReference type="GO" id="GO:0003677">
    <property type="term" value="F:DNA binding"/>
    <property type="evidence" value="ECO:0007669"/>
    <property type="project" value="InterPro"/>
</dbReference>
<evidence type="ECO:0000259" key="12">
    <source>
        <dbReference type="Pfam" id="PF18018"/>
    </source>
</evidence>
<evidence type="ECO:0000256" key="7">
    <source>
        <dbReference type="ARBA" id="ARBA00022932"/>
    </source>
</evidence>
<evidence type="ECO:0000256" key="6">
    <source>
        <dbReference type="ARBA" id="ARBA00022705"/>
    </source>
</evidence>
<accession>A0A2R6PCW6</accession>
<dbReference type="GO" id="GO:0006281">
    <property type="term" value="P:DNA repair"/>
    <property type="evidence" value="ECO:0007669"/>
    <property type="project" value="UniProtKB-ARBA"/>
</dbReference>
<keyword evidence="5" id="KW-0548">Nucleotidyltransferase</keyword>
<organism evidence="13 14">
    <name type="scientific">Hermanssonia centrifuga</name>
    <dbReference type="NCBI Taxonomy" id="98765"/>
    <lineage>
        <taxon>Eukaryota</taxon>
        <taxon>Fungi</taxon>
        <taxon>Dikarya</taxon>
        <taxon>Basidiomycota</taxon>
        <taxon>Agaricomycotina</taxon>
        <taxon>Agaricomycetes</taxon>
        <taxon>Polyporales</taxon>
        <taxon>Meruliaceae</taxon>
        <taxon>Hermanssonia</taxon>
    </lineage>
</organism>
<dbReference type="Pfam" id="PF18018">
    <property type="entry name" value="DNA_pol_D_N"/>
    <property type="match status" value="1"/>
</dbReference>
<dbReference type="GO" id="GO:0043625">
    <property type="term" value="C:delta DNA polymerase complex"/>
    <property type="evidence" value="ECO:0007669"/>
    <property type="project" value="TreeGrafter"/>
</dbReference>
<dbReference type="EMBL" id="MLYV02000502">
    <property type="protein sequence ID" value="PSR88903.1"/>
    <property type="molecule type" value="Genomic_DNA"/>
</dbReference>
<dbReference type="EC" id="2.7.7.7" evidence="3"/>
<dbReference type="OrthoDB" id="3763at2759"/>
<evidence type="ECO:0000256" key="1">
    <source>
        <dbReference type="ARBA" id="ARBA00004123"/>
    </source>
</evidence>
<dbReference type="GO" id="GO:0003887">
    <property type="term" value="F:DNA-directed DNA polymerase activity"/>
    <property type="evidence" value="ECO:0007669"/>
    <property type="project" value="UniProtKB-KW"/>
</dbReference>
<evidence type="ECO:0000256" key="2">
    <source>
        <dbReference type="ARBA" id="ARBA00006035"/>
    </source>
</evidence>
<sequence length="575" mass="63151">MHKVLDASDMGVYALFPPQVSAWAHTKLGEFRSREYEAEHGILIKIVPVPDTPLTRSPTFILPLSTTTPSFSINNTNKSYKHQYANIYFVRLRIIRAVVEENARKRWKEIAGDPVFVPRVLEVLKGQLCYIIGTVYMDMPLKPNVLDDIARDHSIPGPPPRQKYCSPEDSTMLEDESGRIRLVGECLQSARLVTGVIMGALGIETNNGDFEVVDICFAGMAPQPNAALTNTKDEENMDIDDAAGLSGSDEWIALVSGFDVGAPSPSDAQLQLLSEYLAGEAGGFEEQVHVSRISRLIIAGNSLAPIVADEEAEKKPVRPPFLSSSHAVFLTKNIHEPIQRRYGYDHTSFTPHPTRNLSSYLTDMARSLPVHLLAGPSDPSGTILPQQPLPRAMFGGTSSYSSFSTETNPTYIHIGASSSDAEASTGKASSSKTSSNTSNMPERMVLVHSGQPVDDMFRYLPSPPTTRLAIVESTLRWRHLAPTAPDTLWCHPYFTMDPFVLQETPDIYVVGNQPEFKTKLVVEQPKGKEGQKRCRIVLVPGFRESGTLVLVNLRTLAVRTVSFAVEGMTGGEVEA</sequence>
<dbReference type="Proteomes" id="UP000186601">
    <property type="component" value="Unassembled WGS sequence"/>
</dbReference>
<comment type="caution">
    <text evidence="13">The sequence shown here is derived from an EMBL/GenBank/DDBJ whole genome shotgun (WGS) entry which is preliminary data.</text>
</comment>
<gene>
    <name evidence="13" type="ORF">PHLCEN_2v5052</name>
</gene>
<dbReference type="AlphaFoldDB" id="A0A2R6PCW6"/>
<evidence type="ECO:0000259" key="11">
    <source>
        <dbReference type="Pfam" id="PF04042"/>
    </source>
</evidence>
<keyword evidence="4" id="KW-0808">Transferase</keyword>
<dbReference type="STRING" id="98765.A0A2R6PCW6"/>
<keyword evidence="7" id="KW-0239">DNA-directed DNA polymerase</keyword>
<dbReference type="InterPro" id="IPR007185">
    <property type="entry name" value="DNA_pol_a/d/e_bsu"/>
</dbReference>
<protein>
    <recommendedName>
        <fullName evidence="3">DNA-directed DNA polymerase</fullName>
        <ecNumber evidence="3">2.7.7.7</ecNumber>
    </recommendedName>
</protein>
<dbReference type="PANTHER" id="PTHR10416:SF0">
    <property type="entry name" value="DNA POLYMERASE DELTA SUBUNIT 2"/>
    <property type="match status" value="1"/>
</dbReference>
<keyword evidence="8" id="KW-0539">Nucleus</keyword>